<dbReference type="AlphaFoldDB" id="U4R0X0"/>
<evidence type="ECO:0000256" key="6">
    <source>
        <dbReference type="ARBA" id="ARBA00022827"/>
    </source>
</evidence>
<keyword evidence="5 8" id="KW-0808">Transferase</keyword>
<dbReference type="PANTHER" id="PTHR11103">
    <property type="entry name" value="SLR1189 PROTEIN"/>
    <property type="match status" value="1"/>
</dbReference>
<keyword evidence="8" id="KW-0862">Zinc</keyword>
<evidence type="ECO:0000256" key="7">
    <source>
        <dbReference type="ARBA" id="ARBA00023002"/>
    </source>
</evidence>
<organism evidence="10 11">
    <name type="scientific">Ruminiclostridium papyrosolvens C7</name>
    <dbReference type="NCBI Taxonomy" id="1330534"/>
    <lineage>
        <taxon>Bacteria</taxon>
        <taxon>Bacillati</taxon>
        <taxon>Bacillota</taxon>
        <taxon>Clostridia</taxon>
        <taxon>Eubacteriales</taxon>
        <taxon>Oscillospiraceae</taxon>
        <taxon>Ruminiclostridium</taxon>
    </lineage>
</organism>
<dbReference type="SUPFAM" id="SSF51730">
    <property type="entry name" value="FAD-linked oxidoreductase"/>
    <property type="match status" value="1"/>
</dbReference>
<dbReference type="NCBIfam" id="NF006396">
    <property type="entry name" value="PRK08645.1"/>
    <property type="match status" value="1"/>
</dbReference>
<dbReference type="EMBL" id="ATAY01000034">
    <property type="protein sequence ID" value="EPR11656.1"/>
    <property type="molecule type" value="Genomic_DNA"/>
</dbReference>
<dbReference type="PATRIC" id="fig|1330534.3.peg.2186"/>
<dbReference type="InterPro" id="IPR029041">
    <property type="entry name" value="FAD-linked_oxidoreductase-like"/>
</dbReference>
<accession>U4R0X0</accession>
<evidence type="ECO:0000256" key="4">
    <source>
        <dbReference type="ARBA" id="ARBA00022630"/>
    </source>
</evidence>
<dbReference type="GO" id="GO:0046872">
    <property type="term" value="F:metal ion binding"/>
    <property type="evidence" value="ECO:0007669"/>
    <property type="project" value="UniProtKB-KW"/>
</dbReference>
<evidence type="ECO:0000256" key="8">
    <source>
        <dbReference type="PROSITE-ProRule" id="PRU00333"/>
    </source>
</evidence>
<dbReference type="Gene3D" id="3.20.20.330">
    <property type="entry name" value="Homocysteine-binding-like domain"/>
    <property type="match status" value="1"/>
</dbReference>
<feature type="binding site" evidence="8">
    <location>
        <position position="196"/>
    </location>
    <ligand>
        <name>Zn(2+)</name>
        <dbReference type="ChEBI" id="CHEBI:29105"/>
    </ligand>
</feature>
<dbReference type="GO" id="GO:0006555">
    <property type="term" value="P:methionine metabolic process"/>
    <property type="evidence" value="ECO:0007669"/>
    <property type="project" value="InterPro"/>
</dbReference>
<dbReference type="InterPro" id="IPR036589">
    <property type="entry name" value="HCY_dom_sf"/>
</dbReference>
<sequence>MNIFINRDYFLFDGAMGTYYSSKHKNNTPCEFANISERENILNIHLEYIQAGVNAIKTNTFGANRFSLGCQQSEVDRIIKSGYDIAAQACSGQEVAVFADIGPIPDGKGANPEEEYKRIVDIFMECGAKNFLFETFANTDVLTGVAAYIRLRLPDAVIVTSFAVYPDGYSKEGLFYIDIMEKMYASGLVDAVGLNCISGPAHMYRLIEKADIRGKNIIIMPNSGYPGSERGRTVYSDNSEYYAEKLVDIKKLGVKILGGCCGTTPRHIAAAAKLLSCPQPVESNAGISTHIETCDLANENILDRIIKNKKPILVEVDPPFDTNWEYMLRDTLILKQAGADIITIADSPLAKARAESTIMAAKIQREAAIPVMPHITCRDKNLLGIKASLLGGHIEGIRNVLVITGDPIANIERSRIKGVFSFNSSNLANYIKSLNSNVFCGQDIKIAGALNVNAVNFSAELKKAFTKIENGISCFLTQAIYTKSAVENLLKAIETLNVPIFAGFMPIVSYKNAQFINNEVPGIDIDTETIEKFRDRSREESEKLGMEITMDIVEEIYPHVSGFYLMTPLKRTGVICELIKKIKEI</sequence>
<keyword evidence="8" id="KW-0479">Metal-binding</keyword>
<keyword evidence="6" id="KW-0274">FAD</keyword>
<feature type="binding site" evidence="8">
    <location>
        <position position="261"/>
    </location>
    <ligand>
        <name>Zn(2+)</name>
        <dbReference type="ChEBI" id="CHEBI:29105"/>
    </ligand>
</feature>
<dbReference type="UniPathway" id="UPA00193"/>
<dbReference type="OrthoDB" id="9803687at2"/>
<dbReference type="Gene3D" id="3.20.20.220">
    <property type="match status" value="1"/>
</dbReference>
<dbReference type="STRING" id="1330534.L323_10950"/>
<evidence type="ECO:0000256" key="3">
    <source>
        <dbReference type="ARBA" id="ARBA00022603"/>
    </source>
</evidence>
<comment type="cofactor">
    <cofactor evidence="8">
        <name>Zn(2+)</name>
        <dbReference type="ChEBI" id="CHEBI:29105"/>
    </cofactor>
</comment>
<evidence type="ECO:0000259" key="9">
    <source>
        <dbReference type="PROSITE" id="PS50970"/>
    </source>
</evidence>
<dbReference type="Pfam" id="PF02574">
    <property type="entry name" value="S-methyl_trans"/>
    <property type="match status" value="1"/>
</dbReference>
<dbReference type="Proteomes" id="UP000016860">
    <property type="component" value="Unassembled WGS sequence"/>
</dbReference>
<protein>
    <submittedName>
        <fullName evidence="10">Homocysteine S-methyltransferase</fullName>
    </submittedName>
</protein>
<feature type="domain" description="Hcy-binding" evidence="9">
    <location>
        <begin position="1"/>
        <end position="275"/>
    </location>
</feature>
<dbReference type="SUPFAM" id="SSF82282">
    <property type="entry name" value="Homocysteine S-methyltransferase"/>
    <property type="match status" value="1"/>
</dbReference>
<dbReference type="Pfam" id="PF02219">
    <property type="entry name" value="MTHFR"/>
    <property type="match status" value="1"/>
</dbReference>
<dbReference type="CDD" id="cd00537">
    <property type="entry name" value="MTHFR"/>
    <property type="match status" value="1"/>
</dbReference>
<dbReference type="GO" id="GO:0008168">
    <property type="term" value="F:methyltransferase activity"/>
    <property type="evidence" value="ECO:0007669"/>
    <property type="project" value="UniProtKB-UniRule"/>
</dbReference>
<evidence type="ECO:0000256" key="2">
    <source>
        <dbReference type="ARBA" id="ARBA00004777"/>
    </source>
</evidence>
<dbReference type="PROSITE" id="PS50970">
    <property type="entry name" value="HCY"/>
    <property type="match status" value="1"/>
</dbReference>
<dbReference type="RefSeq" id="WP_020815705.1">
    <property type="nucleotide sequence ID" value="NZ_ATAY01000034.1"/>
</dbReference>
<proteinExistence type="predicted"/>
<comment type="pathway">
    <text evidence="2">One-carbon metabolism; tetrahydrofolate interconversion.</text>
</comment>
<dbReference type="PANTHER" id="PTHR11103:SF18">
    <property type="entry name" value="SLR1189 PROTEIN"/>
    <property type="match status" value="1"/>
</dbReference>
<evidence type="ECO:0000313" key="10">
    <source>
        <dbReference type="EMBL" id="EPR11656.1"/>
    </source>
</evidence>
<evidence type="ECO:0000256" key="1">
    <source>
        <dbReference type="ARBA" id="ARBA00001974"/>
    </source>
</evidence>
<evidence type="ECO:0000256" key="5">
    <source>
        <dbReference type="ARBA" id="ARBA00022679"/>
    </source>
</evidence>
<keyword evidence="4" id="KW-0285">Flavoprotein</keyword>
<dbReference type="InterPro" id="IPR003726">
    <property type="entry name" value="HCY_dom"/>
</dbReference>
<name>U4R0X0_9FIRM</name>
<dbReference type="InterPro" id="IPR003171">
    <property type="entry name" value="Mehydrof_redctse-like"/>
</dbReference>
<reference evidence="10 11" key="1">
    <citation type="journal article" date="2013" name="Genome Announc.">
        <title>Draft Genome Sequence of the Cellulolytic Bacterium Clostridium papyrosolvens C7 (ATCC 700395).</title>
        <authorList>
            <person name="Zepeda V."/>
            <person name="Dassa B."/>
            <person name="Borovok I."/>
            <person name="Lamed R."/>
            <person name="Bayer E.A."/>
            <person name="Cate J.H."/>
        </authorList>
    </citation>
    <scope>NUCLEOTIDE SEQUENCE [LARGE SCALE GENOMIC DNA]</scope>
    <source>
        <strain evidence="10 11">C7</strain>
    </source>
</reference>
<gene>
    <name evidence="10" type="ORF">L323_10950</name>
</gene>
<comment type="caution">
    <text evidence="10">The sequence shown here is derived from an EMBL/GenBank/DDBJ whole genome shotgun (WGS) entry which is preliminary data.</text>
</comment>
<keyword evidence="3 8" id="KW-0489">Methyltransferase</keyword>
<dbReference type="GO" id="GO:0004489">
    <property type="term" value="F:methylenetetrahydrofolate reductase [NAD(P)H] activity"/>
    <property type="evidence" value="ECO:0007669"/>
    <property type="project" value="InterPro"/>
</dbReference>
<dbReference type="GO" id="GO:0035999">
    <property type="term" value="P:tetrahydrofolate interconversion"/>
    <property type="evidence" value="ECO:0007669"/>
    <property type="project" value="UniProtKB-UniPathway"/>
</dbReference>
<dbReference type="GO" id="GO:0032259">
    <property type="term" value="P:methylation"/>
    <property type="evidence" value="ECO:0007669"/>
    <property type="project" value="UniProtKB-KW"/>
</dbReference>
<evidence type="ECO:0000313" key="11">
    <source>
        <dbReference type="Proteomes" id="UP000016860"/>
    </source>
</evidence>
<feature type="binding site" evidence="8">
    <location>
        <position position="260"/>
    </location>
    <ligand>
        <name>Zn(2+)</name>
        <dbReference type="ChEBI" id="CHEBI:29105"/>
    </ligand>
</feature>
<comment type="cofactor">
    <cofactor evidence="1">
        <name>FAD</name>
        <dbReference type="ChEBI" id="CHEBI:57692"/>
    </cofactor>
</comment>
<keyword evidence="7" id="KW-0560">Oxidoreductase</keyword>